<dbReference type="EMBL" id="JAWQEG010001435">
    <property type="protein sequence ID" value="KAK3879512.1"/>
    <property type="molecule type" value="Genomic_DNA"/>
</dbReference>
<gene>
    <name evidence="3" type="ORF">Pcinc_015922</name>
</gene>
<dbReference type="Proteomes" id="UP001286313">
    <property type="component" value="Unassembled WGS sequence"/>
</dbReference>
<comment type="caution">
    <text evidence="3">The sequence shown here is derived from an EMBL/GenBank/DDBJ whole genome shotgun (WGS) entry which is preliminary data.</text>
</comment>
<organism evidence="3 4">
    <name type="scientific">Petrolisthes cinctipes</name>
    <name type="common">Flat porcelain crab</name>
    <dbReference type="NCBI Taxonomy" id="88211"/>
    <lineage>
        <taxon>Eukaryota</taxon>
        <taxon>Metazoa</taxon>
        <taxon>Ecdysozoa</taxon>
        <taxon>Arthropoda</taxon>
        <taxon>Crustacea</taxon>
        <taxon>Multicrustacea</taxon>
        <taxon>Malacostraca</taxon>
        <taxon>Eumalacostraca</taxon>
        <taxon>Eucarida</taxon>
        <taxon>Decapoda</taxon>
        <taxon>Pleocyemata</taxon>
        <taxon>Anomura</taxon>
        <taxon>Galatheoidea</taxon>
        <taxon>Porcellanidae</taxon>
        <taxon>Petrolisthes</taxon>
    </lineage>
</organism>
<feature type="compositionally biased region" description="Gly residues" evidence="2">
    <location>
        <begin position="54"/>
        <end position="64"/>
    </location>
</feature>
<keyword evidence="4" id="KW-1185">Reference proteome</keyword>
<evidence type="ECO:0000313" key="3">
    <source>
        <dbReference type="EMBL" id="KAK3879512.1"/>
    </source>
</evidence>
<keyword evidence="1" id="KW-0175">Coiled coil</keyword>
<dbReference type="AlphaFoldDB" id="A0AAE1FUP2"/>
<reference evidence="3" key="1">
    <citation type="submission" date="2023-10" db="EMBL/GenBank/DDBJ databases">
        <title>Genome assemblies of two species of porcelain crab, Petrolisthes cinctipes and Petrolisthes manimaculis (Anomura: Porcellanidae).</title>
        <authorList>
            <person name="Angst P."/>
        </authorList>
    </citation>
    <scope>NUCLEOTIDE SEQUENCE</scope>
    <source>
        <strain evidence="3">PB745_01</strain>
        <tissue evidence="3">Gill</tissue>
    </source>
</reference>
<feature type="region of interest" description="Disordered" evidence="2">
    <location>
        <begin position="543"/>
        <end position="597"/>
    </location>
</feature>
<feature type="region of interest" description="Disordered" evidence="2">
    <location>
        <begin position="1"/>
        <end position="66"/>
    </location>
</feature>
<evidence type="ECO:0000256" key="2">
    <source>
        <dbReference type="SAM" id="MobiDB-lite"/>
    </source>
</evidence>
<evidence type="ECO:0000313" key="4">
    <source>
        <dbReference type="Proteomes" id="UP001286313"/>
    </source>
</evidence>
<feature type="region of interest" description="Disordered" evidence="2">
    <location>
        <begin position="492"/>
        <end position="528"/>
    </location>
</feature>
<accession>A0AAE1FUP2</accession>
<feature type="compositionally biased region" description="Low complexity" evidence="2">
    <location>
        <begin position="8"/>
        <end position="24"/>
    </location>
</feature>
<feature type="region of interest" description="Disordered" evidence="2">
    <location>
        <begin position="391"/>
        <end position="413"/>
    </location>
</feature>
<feature type="region of interest" description="Disordered" evidence="2">
    <location>
        <begin position="913"/>
        <end position="940"/>
    </location>
</feature>
<evidence type="ECO:0000256" key="1">
    <source>
        <dbReference type="SAM" id="Coils"/>
    </source>
</evidence>
<dbReference type="CDD" id="cd22249">
    <property type="entry name" value="UDM1_RNF168_RNF169-like"/>
    <property type="match status" value="1"/>
</dbReference>
<feature type="coiled-coil region" evidence="1">
    <location>
        <begin position="167"/>
        <end position="223"/>
    </location>
</feature>
<name>A0AAE1FUP2_PETCI</name>
<proteinExistence type="predicted"/>
<protein>
    <submittedName>
        <fullName evidence="3">Uncharacterized protein</fullName>
    </submittedName>
</protein>
<sequence>MEEWDNIPPSQSSSTPSCSQEASQRPSALTTLRPPPVWSQGSSDGRTGRSGAAAEGGGSWGGSGHANAPPYFDVRDLNLARDIRFGLHTILSVMREVPEVVREVGRDVGKVSREPEITRTLITDTSQQLSTLITTLQGDMAALPSRPHTIQEEQMRKFLEEIEGWRIKEEAKRQEEVERVRRETEEQVERVRTEILQQMERMRDETEIVREKAAHQVEKVRDETIQKVVVRIQEEMVLGVKKMQEQMVTNSKLEEVVGKLQYDVTQLSQTLSQQTQELTAALHLHLRTPPPPPPPPSQEYLHTIENRLDQMEINMKKLDGSLSTFPTILLSKLTQVMREMFQQYHPSITPTVSPTYSTAFPHHRPVQLLHEGLCQVSPVAQVSPIAQVTPRTTTVPPPCSTQHQVPLPPTTQPQVINSVSTTATARIESGPCPFIPPPPPPDFHLRPRFPCPSSQPVVRPDFWYIASKPTSGIQYSKPKSTVLNNSMTMKDQKEEDDYISHPAKPPPQQHIDQEAWTSSQKMECVEGGESRDDNIFTVASPSNTSGAVVGGGTQHFTPELTHPSQEADYDSSSSEESAVVVLPRSLQPSHPMPPHTASATTLIPTRNPSHIANTTLFHNYPQTASVSSATLVPTQNPATTTHSHTYPHTASTSSLTMVPTHNSAHVATTSTHTDTTSNSHPHSVIVHSATTTNQPSHHPTHHTATNHATATRIRTRTTYLTTSFAPVQSTTRTCYYTSPMLPSAVRVVYNKQPVPTQLSVPSSYSQIVPKAVSTQLSIPSSQSLVAHSQSPMMSKTVPIQSSVTSSQPLVIRSQSQIFNPQAQVTYSSPVMAGRPPLVVVSTLAAGGKSMVAAGRGVVVGGRRGTVVTRGGQENSAPVGERGISSSTLNIMSTPMRHHNLLVPEVSWKRKDEDCKAGSETSAVHTPVKRKKEESGMESGSSSVIRVQRFLTPLPVSGIKLLFPKSNKRICV</sequence>